<evidence type="ECO:0000313" key="6">
    <source>
        <dbReference type="EMBL" id="MDX5893178.1"/>
    </source>
</evidence>
<dbReference type="GO" id="GO:0047429">
    <property type="term" value="F:nucleoside triphosphate diphosphatase activity"/>
    <property type="evidence" value="ECO:0007669"/>
    <property type="project" value="InterPro"/>
</dbReference>
<dbReference type="RefSeq" id="WP_051589254.1">
    <property type="nucleotide sequence ID" value="NZ_CP007514.1"/>
</dbReference>
<proteinExistence type="inferred from homology"/>
<evidence type="ECO:0000313" key="7">
    <source>
        <dbReference type="Proteomes" id="UP000025229"/>
    </source>
</evidence>
<dbReference type="GO" id="GO:0005737">
    <property type="term" value="C:cytoplasm"/>
    <property type="evidence" value="ECO:0007669"/>
    <property type="project" value="TreeGrafter"/>
</dbReference>
<evidence type="ECO:0000256" key="4">
    <source>
        <dbReference type="SAM" id="MobiDB-lite"/>
    </source>
</evidence>
<dbReference type="GO" id="GO:0009143">
    <property type="term" value="P:nucleoside triphosphate catabolic process"/>
    <property type="evidence" value="ECO:0007669"/>
    <property type="project" value="InterPro"/>
</dbReference>
<sequence>MAHDPPQTASKGSSGRPVFVTSNRNKLREVEGMLGLALDAASPDVPEVQSLDFSTVALAKVRAARKALGDPPVPVFVDDSGLVVEAWNGFPGALTKWLLGSVGTEGLLAMLRGFPDRSARAVCVVAVSDARGETQAFKGEVRGKITTEPRGKEGFGYDPVFRPDGSDLTYAELGDEKHRLSHRAVAFQSFKGWLEGRAKGRERDV</sequence>
<feature type="region of interest" description="Disordered" evidence="4">
    <location>
        <begin position="1"/>
        <end position="21"/>
    </location>
</feature>
<dbReference type="PATRIC" id="fig|42256.3.peg.489"/>
<dbReference type="CDD" id="cd00515">
    <property type="entry name" value="HAM1"/>
    <property type="match status" value="1"/>
</dbReference>
<dbReference type="SUPFAM" id="SSF52972">
    <property type="entry name" value="ITPase-like"/>
    <property type="match status" value="1"/>
</dbReference>
<reference evidence="6" key="2">
    <citation type="submission" date="2023-11" db="EMBL/GenBank/DDBJ databases">
        <title>MicrobeMod: A computational toolkit for identifying prokaryotic methylation and restriction-modification with nanopore sequencing.</title>
        <authorList>
            <person name="Crits-Christoph A."/>
            <person name="Kang S.C."/>
            <person name="Lee H."/>
            <person name="Ostrov N."/>
        </authorList>
    </citation>
    <scope>NUCLEOTIDE SEQUENCE</scope>
    <source>
        <strain evidence="6">ATCC 51242</strain>
    </source>
</reference>
<accession>A0A023X096</accession>
<reference evidence="5 7" key="1">
    <citation type="submission" date="2014-03" db="EMBL/GenBank/DDBJ databases">
        <title>Complete genome sequence of the Radio-Resistant Rubrobacter radiotolerans RSPS-4.</title>
        <authorList>
            <person name="Egas C.C."/>
            <person name="Barroso C.C."/>
            <person name="Froufe H.J.C."/>
            <person name="Pacheco J.J."/>
            <person name="Albuquerque L.L."/>
            <person name="da Costa M.M.S."/>
        </authorList>
    </citation>
    <scope>NUCLEOTIDE SEQUENCE [LARGE SCALE GENOMIC DNA]</scope>
    <source>
        <strain evidence="5 7">RSPS-4</strain>
    </source>
</reference>
<dbReference type="InterPro" id="IPR002637">
    <property type="entry name" value="RdgB/HAM1"/>
</dbReference>
<keyword evidence="2 3" id="KW-0378">Hydrolase</keyword>
<dbReference type="KEGG" id="rrd:RradSPS_0480"/>
<dbReference type="NCBIfam" id="TIGR00042">
    <property type="entry name" value="RdgB/HAM1 family non-canonical purine NTP pyrophosphatase"/>
    <property type="match status" value="1"/>
</dbReference>
<dbReference type="EMBL" id="CP007514">
    <property type="protein sequence ID" value="AHY45763.1"/>
    <property type="molecule type" value="Genomic_DNA"/>
</dbReference>
<dbReference type="EMBL" id="JAWXXX010000001">
    <property type="protein sequence ID" value="MDX5893178.1"/>
    <property type="molecule type" value="Genomic_DNA"/>
</dbReference>
<keyword evidence="7" id="KW-1185">Reference proteome</keyword>
<comment type="similarity">
    <text evidence="1 3">Belongs to the HAM1 NTPase family.</text>
</comment>
<evidence type="ECO:0000256" key="2">
    <source>
        <dbReference type="ARBA" id="ARBA00022801"/>
    </source>
</evidence>
<evidence type="ECO:0000256" key="1">
    <source>
        <dbReference type="ARBA" id="ARBA00008023"/>
    </source>
</evidence>
<evidence type="ECO:0000313" key="5">
    <source>
        <dbReference type="EMBL" id="AHY45763.1"/>
    </source>
</evidence>
<name>A0A023X096_RUBRA</name>
<dbReference type="PANTHER" id="PTHR11067">
    <property type="entry name" value="INOSINE TRIPHOSPHATE PYROPHOSPHATASE/HAM1 PROTEIN"/>
    <property type="match status" value="1"/>
</dbReference>
<dbReference type="Gene3D" id="3.90.950.10">
    <property type="match status" value="1"/>
</dbReference>
<dbReference type="AlphaFoldDB" id="A0A023X096"/>
<dbReference type="InterPro" id="IPR029001">
    <property type="entry name" value="ITPase-like_fam"/>
</dbReference>
<organism evidence="5 7">
    <name type="scientific">Rubrobacter radiotolerans</name>
    <name type="common">Arthrobacter radiotolerans</name>
    <dbReference type="NCBI Taxonomy" id="42256"/>
    <lineage>
        <taxon>Bacteria</taxon>
        <taxon>Bacillati</taxon>
        <taxon>Actinomycetota</taxon>
        <taxon>Rubrobacteria</taxon>
        <taxon>Rubrobacterales</taxon>
        <taxon>Rubrobacteraceae</taxon>
        <taxon>Rubrobacter</taxon>
    </lineage>
</organism>
<dbReference type="eggNOG" id="COG0127">
    <property type="taxonomic scope" value="Bacteria"/>
</dbReference>
<dbReference type="HOGENOM" id="CLU_082080_1_1_11"/>
<dbReference type="OrthoDB" id="9807456at2"/>
<protein>
    <submittedName>
        <fullName evidence="6">RdgB/HAM1 family non-canonical purine NTP pyrophosphatase</fullName>
    </submittedName>
    <submittedName>
        <fullName evidence="5">TIGR00042: non-canonical purine NTP pyrophosphatase, RdgB/HAM1 family</fullName>
    </submittedName>
</protein>
<dbReference type="STRING" id="42256.RradSPS_0480"/>
<dbReference type="Proteomes" id="UP000025229">
    <property type="component" value="Chromosome"/>
</dbReference>
<dbReference type="Pfam" id="PF01725">
    <property type="entry name" value="Ham1p_like"/>
    <property type="match status" value="1"/>
</dbReference>
<dbReference type="Proteomes" id="UP001281130">
    <property type="component" value="Unassembled WGS sequence"/>
</dbReference>
<gene>
    <name evidence="6" type="primary">rdgB</name>
    <name evidence="5" type="ORF">RradSPS_0480</name>
    <name evidence="6" type="ORF">SIL72_03950</name>
</gene>
<dbReference type="PANTHER" id="PTHR11067:SF9">
    <property type="entry name" value="INOSINE TRIPHOSPHATE PYROPHOSPHATASE"/>
    <property type="match status" value="1"/>
</dbReference>
<evidence type="ECO:0000256" key="3">
    <source>
        <dbReference type="RuleBase" id="RU003781"/>
    </source>
</evidence>